<dbReference type="Proteomes" id="UP001500582">
    <property type="component" value="Unassembled WGS sequence"/>
</dbReference>
<reference evidence="3" key="1">
    <citation type="journal article" date="2019" name="Int. J. Syst. Evol. Microbiol.">
        <title>The Global Catalogue of Microorganisms (GCM) 10K type strain sequencing project: providing services to taxonomists for standard genome sequencing and annotation.</title>
        <authorList>
            <consortium name="The Broad Institute Genomics Platform"/>
            <consortium name="The Broad Institute Genome Sequencing Center for Infectious Disease"/>
            <person name="Wu L."/>
            <person name="Ma J."/>
        </authorList>
    </citation>
    <scope>NUCLEOTIDE SEQUENCE [LARGE SCALE GENOMIC DNA]</scope>
    <source>
        <strain evidence="3">JCM 17705</strain>
    </source>
</reference>
<protein>
    <recommendedName>
        <fullName evidence="4">Outer membrane protein beta-barrel domain-containing protein</fullName>
    </recommendedName>
</protein>
<keyword evidence="1" id="KW-0732">Signal</keyword>
<evidence type="ECO:0008006" key="4">
    <source>
        <dbReference type="Google" id="ProtNLM"/>
    </source>
</evidence>
<name>A0ABP8GI04_9SPHI</name>
<feature type="chain" id="PRO_5046453674" description="Outer membrane protein beta-barrel domain-containing protein" evidence="1">
    <location>
        <begin position="22"/>
        <end position="279"/>
    </location>
</feature>
<dbReference type="RefSeq" id="WP_345211518.1">
    <property type="nucleotide sequence ID" value="NZ_BAABFT010000006.1"/>
</dbReference>
<organism evidence="2 3">
    <name type="scientific">Mucilaginibacter gynuensis</name>
    <dbReference type="NCBI Taxonomy" id="1302236"/>
    <lineage>
        <taxon>Bacteria</taxon>
        <taxon>Pseudomonadati</taxon>
        <taxon>Bacteroidota</taxon>
        <taxon>Sphingobacteriia</taxon>
        <taxon>Sphingobacteriales</taxon>
        <taxon>Sphingobacteriaceae</taxon>
        <taxon>Mucilaginibacter</taxon>
    </lineage>
</organism>
<evidence type="ECO:0000313" key="3">
    <source>
        <dbReference type="Proteomes" id="UP001500582"/>
    </source>
</evidence>
<proteinExistence type="predicted"/>
<evidence type="ECO:0000313" key="2">
    <source>
        <dbReference type="EMBL" id="GAA4324374.1"/>
    </source>
</evidence>
<keyword evidence="3" id="KW-1185">Reference proteome</keyword>
<gene>
    <name evidence="2" type="ORF">GCM10023149_25930</name>
</gene>
<evidence type="ECO:0000256" key="1">
    <source>
        <dbReference type="SAM" id="SignalP"/>
    </source>
</evidence>
<dbReference type="EMBL" id="BAABFT010000006">
    <property type="protein sequence ID" value="GAA4324374.1"/>
    <property type="molecule type" value="Genomic_DNA"/>
</dbReference>
<accession>A0ABP8GI04</accession>
<feature type="signal peptide" evidence="1">
    <location>
        <begin position="1"/>
        <end position="21"/>
    </location>
</feature>
<comment type="caution">
    <text evidence="2">The sequence shown here is derived from an EMBL/GenBank/DDBJ whole genome shotgun (WGS) entry which is preliminary data.</text>
</comment>
<sequence>MKRIKSILLLVALPLLGIAQTKEQALQAVKERKGWYIGAGIFQSIQTTHWKYDQTPPALGVPFYNSADGFSHDVGRTLLAIGIEKKSIFGTPQLRDGIFVGNYDYHGNYLGSTYSPIYNFVDFDFGADVLFNPSAKTTADWLSDDNNQISSGGITVGASAYIRAQWVFFLSPKLRMTVLSTAVGAQYLYISNNGKGVVSQPLVPDFNYSKGWNEKIATLYFAVGTLGFETSKFSITPEVRVFSLGTSSTTLKPERLIGDVKMDDRPSVVTYGIKVLKKF</sequence>